<feature type="region of interest" description="Disordered" evidence="1">
    <location>
        <begin position="226"/>
        <end position="265"/>
    </location>
</feature>
<dbReference type="PANTHER" id="PTHR33993">
    <property type="entry name" value="GLYOXALASE-RELATED"/>
    <property type="match status" value="1"/>
</dbReference>
<dbReference type="Pfam" id="PF18029">
    <property type="entry name" value="Glyoxalase_6"/>
    <property type="match status" value="1"/>
</dbReference>
<dbReference type="InterPro" id="IPR041581">
    <property type="entry name" value="Glyoxalase_6"/>
</dbReference>
<keyword evidence="4" id="KW-1185">Reference proteome</keyword>
<dbReference type="RefSeq" id="WP_344275388.1">
    <property type="nucleotide sequence ID" value="NZ_BAAAMR010000067.1"/>
</dbReference>
<dbReference type="Pfam" id="PF00903">
    <property type="entry name" value="Glyoxalase"/>
    <property type="match status" value="1"/>
</dbReference>
<feature type="domain" description="VOC" evidence="2">
    <location>
        <begin position="12"/>
        <end position="126"/>
    </location>
</feature>
<name>A0ABP5LW87_9ACTN</name>
<organism evidence="3 4">
    <name type="scientific">Actinomadura napierensis</name>
    <dbReference type="NCBI Taxonomy" id="267854"/>
    <lineage>
        <taxon>Bacteria</taxon>
        <taxon>Bacillati</taxon>
        <taxon>Actinomycetota</taxon>
        <taxon>Actinomycetes</taxon>
        <taxon>Streptosporangiales</taxon>
        <taxon>Thermomonosporaceae</taxon>
        <taxon>Actinomadura</taxon>
    </lineage>
</organism>
<comment type="caution">
    <text evidence="3">The sequence shown here is derived from an EMBL/GenBank/DDBJ whole genome shotgun (WGS) entry which is preliminary data.</text>
</comment>
<dbReference type="EMBL" id="BAAAMR010000067">
    <property type="protein sequence ID" value="GAA2155206.1"/>
    <property type="molecule type" value="Genomic_DNA"/>
</dbReference>
<dbReference type="InterPro" id="IPR004360">
    <property type="entry name" value="Glyas_Fos-R_dOase_dom"/>
</dbReference>
<evidence type="ECO:0000313" key="4">
    <source>
        <dbReference type="Proteomes" id="UP001501020"/>
    </source>
</evidence>
<dbReference type="Proteomes" id="UP001501020">
    <property type="component" value="Unassembled WGS sequence"/>
</dbReference>
<dbReference type="Gene3D" id="3.10.180.10">
    <property type="entry name" value="2,3-Dihydroxybiphenyl 1,2-Dioxygenase, domain 1"/>
    <property type="match status" value="2"/>
</dbReference>
<dbReference type="SUPFAM" id="SSF54593">
    <property type="entry name" value="Glyoxalase/Bleomycin resistance protein/Dihydroxybiphenyl dioxygenase"/>
    <property type="match status" value="2"/>
</dbReference>
<accession>A0ABP5LW87</accession>
<dbReference type="InterPro" id="IPR037523">
    <property type="entry name" value="VOC_core"/>
</dbReference>
<protein>
    <submittedName>
        <fullName evidence="3">VOC family protein</fullName>
    </submittedName>
</protein>
<evidence type="ECO:0000313" key="3">
    <source>
        <dbReference type="EMBL" id="GAA2155206.1"/>
    </source>
</evidence>
<feature type="domain" description="VOC" evidence="2">
    <location>
        <begin position="140"/>
        <end position="259"/>
    </location>
</feature>
<sequence length="265" mass="28420">MTQVTSNVPEGTPNWLDIGLPDLERAKTFYGTLFGWQFEDAGAEAGHYNQCRLRGVPVAGMMQNPEDQPDEYWWTVYIAADDCDGLVKRAADAGGEAVVAPMDVMGLGRMAIVRDPQGGQFGLWQGHDHHGSGIVNEPGSFVWNELVTPDSKAAGDFYQAVFGYELEPMPGDMDYTVLKRAADGRYIGGILGGADMLLGNGRTRVPSWTTYFAVEDADEAVRKVTAGGGTVDSGPADSPYGRSAAVRDPSGVPFHVMKPAPEQGS</sequence>
<dbReference type="PANTHER" id="PTHR33993:SF14">
    <property type="entry name" value="GB|AAF24581.1"/>
    <property type="match status" value="1"/>
</dbReference>
<reference evidence="4" key="1">
    <citation type="journal article" date="2019" name="Int. J. Syst. Evol. Microbiol.">
        <title>The Global Catalogue of Microorganisms (GCM) 10K type strain sequencing project: providing services to taxonomists for standard genome sequencing and annotation.</title>
        <authorList>
            <consortium name="The Broad Institute Genomics Platform"/>
            <consortium name="The Broad Institute Genome Sequencing Center for Infectious Disease"/>
            <person name="Wu L."/>
            <person name="Ma J."/>
        </authorList>
    </citation>
    <scope>NUCLEOTIDE SEQUENCE [LARGE SCALE GENOMIC DNA]</scope>
    <source>
        <strain evidence="4">JCM 13850</strain>
    </source>
</reference>
<gene>
    <name evidence="3" type="ORF">GCM10009727_62960</name>
</gene>
<dbReference type="PROSITE" id="PS51819">
    <property type="entry name" value="VOC"/>
    <property type="match status" value="2"/>
</dbReference>
<dbReference type="InterPro" id="IPR029068">
    <property type="entry name" value="Glyas_Bleomycin-R_OHBP_Dase"/>
</dbReference>
<evidence type="ECO:0000256" key="1">
    <source>
        <dbReference type="SAM" id="MobiDB-lite"/>
    </source>
</evidence>
<proteinExistence type="predicted"/>
<evidence type="ECO:0000259" key="2">
    <source>
        <dbReference type="PROSITE" id="PS51819"/>
    </source>
</evidence>
<dbReference type="InterPro" id="IPR052164">
    <property type="entry name" value="Anthracycline_SecMetBiosynth"/>
</dbReference>
<dbReference type="CDD" id="cd07247">
    <property type="entry name" value="SgaA_N_like"/>
    <property type="match status" value="2"/>
</dbReference>